<sequence length="202" mass="21352">MDWTAGHLRLLTEAHAWPETGRPRRAAVSSFGISGTNAHVVIEQAPPEPAAPEARPAKSTPDGLPWLLSGRTPQALRAQAAKLAAWLGTAPMAHDRDIARALAVERTAFEHRAAVLALDRDASLRALTALADGDLPATAVTGTAGPAGRGPAFLFSGQGRSGWGWGGSCGRRFRCSPRPLTRCWMLSVCRCGRWCGVAMRGG</sequence>
<evidence type="ECO:0000256" key="1">
    <source>
        <dbReference type="ARBA" id="ARBA00022679"/>
    </source>
</evidence>
<organism evidence="4">
    <name type="scientific">Streptomyces haneummycinicus</name>
    <dbReference type="NCBI Taxonomy" id="3074435"/>
    <lineage>
        <taxon>Bacteria</taxon>
        <taxon>Bacillati</taxon>
        <taxon>Actinomycetota</taxon>
        <taxon>Actinomycetes</taxon>
        <taxon>Kitasatosporales</taxon>
        <taxon>Streptomycetaceae</taxon>
        <taxon>Streptomyces</taxon>
    </lineage>
</organism>
<gene>
    <name evidence="4" type="ORF">SHKM778_32720</name>
</gene>
<dbReference type="EMBL" id="AP035768">
    <property type="protein sequence ID" value="BFO16884.1"/>
    <property type="molecule type" value="Genomic_DNA"/>
</dbReference>
<keyword evidence="2" id="KW-0511">Multifunctional enzyme</keyword>
<dbReference type="AlphaFoldDB" id="A0AAT9HHJ2"/>
<dbReference type="InterPro" id="IPR016039">
    <property type="entry name" value="Thiolase-like"/>
</dbReference>
<name>A0AAT9HHJ2_9ACTN</name>
<dbReference type="GO" id="GO:0006633">
    <property type="term" value="P:fatty acid biosynthetic process"/>
    <property type="evidence" value="ECO:0007669"/>
    <property type="project" value="TreeGrafter"/>
</dbReference>
<dbReference type="InterPro" id="IPR050091">
    <property type="entry name" value="PKS_NRPS_Biosynth_Enz"/>
</dbReference>
<reference evidence="4" key="1">
    <citation type="submission" date="2024-06" db="EMBL/GenBank/DDBJ databases">
        <authorList>
            <consortium name="consrtm"/>
            <person name="Uemura M."/>
            <person name="Terahara T."/>
        </authorList>
    </citation>
    <scope>NUCLEOTIDE SEQUENCE</scope>
    <source>
        <strain evidence="4">KM77-8</strain>
    </source>
</reference>
<reference evidence="4" key="2">
    <citation type="submission" date="2024-07" db="EMBL/GenBank/DDBJ databases">
        <title>Streptomyces haneummycinica sp. nov., a new antibiotic-producing actinobacterium isolated from marine sediment.</title>
        <authorList>
            <person name="Uemura M."/>
            <person name="Hamada M."/>
            <person name="Hirano S."/>
            <person name="Kobayashi K."/>
            <person name="Ohshiro T."/>
            <person name="Kobayashi T."/>
            <person name="Terahara T."/>
        </authorList>
    </citation>
    <scope>NUCLEOTIDE SEQUENCE</scope>
    <source>
        <strain evidence="4">KM77-8</strain>
    </source>
</reference>
<dbReference type="Pfam" id="PF16197">
    <property type="entry name" value="KAsynt_C_assoc"/>
    <property type="match status" value="1"/>
</dbReference>
<keyword evidence="1" id="KW-0808">Transferase</keyword>
<dbReference type="Gene3D" id="3.30.70.3290">
    <property type="match status" value="1"/>
</dbReference>
<feature type="domain" description="Polyketide synthase C-terminal extension" evidence="3">
    <location>
        <begin position="3"/>
        <end position="115"/>
    </location>
</feature>
<evidence type="ECO:0000313" key="4">
    <source>
        <dbReference type="EMBL" id="BFO16884.1"/>
    </source>
</evidence>
<evidence type="ECO:0000256" key="2">
    <source>
        <dbReference type="ARBA" id="ARBA00023268"/>
    </source>
</evidence>
<dbReference type="SUPFAM" id="SSF53901">
    <property type="entry name" value="Thiolase-like"/>
    <property type="match status" value="1"/>
</dbReference>
<proteinExistence type="predicted"/>
<dbReference type="GO" id="GO:0004312">
    <property type="term" value="F:fatty acid synthase activity"/>
    <property type="evidence" value="ECO:0007669"/>
    <property type="project" value="TreeGrafter"/>
</dbReference>
<dbReference type="Gene3D" id="3.40.47.10">
    <property type="match status" value="1"/>
</dbReference>
<dbReference type="PANTHER" id="PTHR43775:SF51">
    <property type="entry name" value="INACTIVE PHENOLPHTHIOCEROL SYNTHESIS POLYKETIDE SYNTHASE TYPE I PKS1-RELATED"/>
    <property type="match status" value="1"/>
</dbReference>
<protein>
    <recommendedName>
        <fullName evidence="3">Polyketide synthase C-terminal extension domain-containing protein</fullName>
    </recommendedName>
</protein>
<evidence type="ECO:0000259" key="3">
    <source>
        <dbReference type="Pfam" id="PF16197"/>
    </source>
</evidence>
<dbReference type="Gene3D" id="3.40.366.10">
    <property type="entry name" value="Malonyl-Coenzyme A Acyl Carrier Protein, domain 2"/>
    <property type="match status" value="1"/>
</dbReference>
<dbReference type="InterPro" id="IPR001227">
    <property type="entry name" value="Ac_transferase_dom_sf"/>
</dbReference>
<accession>A0AAT9HHJ2</accession>
<dbReference type="InterPro" id="IPR032821">
    <property type="entry name" value="PKS_assoc"/>
</dbReference>
<dbReference type="PANTHER" id="PTHR43775">
    <property type="entry name" value="FATTY ACID SYNTHASE"/>
    <property type="match status" value="1"/>
</dbReference>